<gene>
    <name evidence="1" type="ORF">J2I46_00955</name>
</gene>
<organism evidence="1 2">
    <name type="scientific">Fibrella forsythiae</name>
    <dbReference type="NCBI Taxonomy" id="2817061"/>
    <lineage>
        <taxon>Bacteria</taxon>
        <taxon>Pseudomonadati</taxon>
        <taxon>Bacteroidota</taxon>
        <taxon>Cytophagia</taxon>
        <taxon>Cytophagales</taxon>
        <taxon>Spirosomataceae</taxon>
        <taxon>Fibrella</taxon>
    </lineage>
</organism>
<name>A0ABS3JE48_9BACT</name>
<evidence type="ECO:0000313" key="1">
    <source>
        <dbReference type="EMBL" id="MBO0947132.1"/>
    </source>
</evidence>
<dbReference type="RefSeq" id="WP_207327052.1">
    <property type="nucleotide sequence ID" value="NZ_JAFMYW010000001.1"/>
</dbReference>
<keyword evidence="2" id="KW-1185">Reference proteome</keyword>
<dbReference type="EMBL" id="JAFMYW010000001">
    <property type="protein sequence ID" value="MBO0947132.1"/>
    <property type="molecule type" value="Genomic_DNA"/>
</dbReference>
<dbReference type="Proteomes" id="UP000664628">
    <property type="component" value="Unassembled WGS sequence"/>
</dbReference>
<reference evidence="1 2" key="1">
    <citation type="submission" date="2021-03" db="EMBL/GenBank/DDBJ databases">
        <title>Fibrella sp. HMF5405 genome sequencing and assembly.</title>
        <authorList>
            <person name="Kang H."/>
            <person name="Kim H."/>
            <person name="Bae S."/>
            <person name="Joh K."/>
        </authorList>
    </citation>
    <scope>NUCLEOTIDE SEQUENCE [LARGE SCALE GENOMIC DNA]</scope>
    <source>
        <strain evidence="1 2">HMF5405</strain>
    </source>
</reference>
<accession>A0ABS3JE48</accession>
<proteinExistence type="predicted"/>
<protein>
    <submittedName>
        <fullName evidence="1">Uncharacterized protein</fullName>
    </submittedName>
</protein>
<evidence type="ECO:0000313" key="2">
    <source>
        <dbReference type="Proteomes" id="UP000664628"/>
    </source>
</evidence>
<comment type="caution">
    <text evidence="1">The sequence shown here is derived from an EMBL/GenBank/DDBJ whole genome shotgun (WGS) entry which is preliminary data.</text>
</comment>
<sequence length="265" mass="28933">MPTVLDLTNRYNVQYSAKAGRNVPTTTGKLGILPGQYTLQRDGMTGAFSLANAFGTLPGSTLAAATAATNATTLETLHFANHLHVKTDLRWRRMYHYKNRPFRFKRANGNYITQQLPSFPCHYCGIYLPEEFIEVDHRQPQASPGSAIIKVLRSINAGYTGGASVGTKAGQIADLEANNVGVLNTVDVSEYDWNVAWQAGVGFMTPRAARYTLSSQGQTFLTICCMLWGSLAVEKRCLNSIINLVPACRMCNGAQGKGSKLYAVQ</sequence>